<name>A0A9X7W0A1_9BACL</name>
<dbReference type="CDD" id="cd02194">
    <property type="entry name" value="ThiL"/>
    <property type="match status" value="1"/>
</dbReference>
<comment type="function">
    <text evidence="1">Catalyzes the ATP-dependent phosphorylation of thiamine-monophosphate (TMP) to form thiamine-pyrophosphate (TPP), the active form of vitamin B1.</text>
</comment>
<evidence type="ECO:0000313" key="5">
    <source>
        <dbReference type="Proteomes" id="UP000663505"/>
    </source>
</evidence>
<sequence>MKLDEFGLIRTLTARVPVTGPHVVLGPGDDAAVLEALPDERVLATSDTMVQGPHFLPETMAPFDVGYKAVAASISDIAAMGGEPRHVLIALGIPSSIEVDFMESIYDGVGQICREYQCTVVGGDVVRTDGPLFINTTVLGATSRPPLKRSGAQPGNLVFVTGYVGSAAAGLDVLRSSSITAKEDAAFLTAAHQRPKPQVAAGQIFSLEGATSCDDISDGLASELNEIANASNVRMRIQTQRIPIHTAVRNLARVRGTDTLDYAFYGGEDYQLVGTASPFQFARILARCESIGISVQQIGRVEAGDGVVAEFPDGRLDVISAKGYNHFAE</sequence>
<feature type="binding site" evidence="1">
    <location>
        <position position="124"/>
    </location>
    <ligand>
        <name>Mg(2+)</name>
        <dbReference type="ChEBI" id="CHEBI:18420"/>
        <label>1</label>
    </ligand>
</feature>
<keyword evidence="5" id="KW-1185">Reference proteome</keyword>
<feature type="binding site" evidence="1">
    <location>
        <position position="47"/>
    </location>
    <ligand>
        <name>Mg(2+)</name>
        <dbReference type="ChEBI" id="CHEBI:18420"/>
        <label>2</label>
    </ligand>
</feature>
<feature type="binding site" evidence="1">
    <location>
        <position position="30"/>
    </location>
    <ligand>
        <name>Mg(2+)</name>
        <dbReference type="ChEBI" id="CHEBI:18420"/>
        <label>4</label>
    </ligand>
</feature>
<evidence type="ECO:0000313" key="4">
    <source>
        <dbReference type="EMBL" id="QSO46988.1"/>
    </source>
</evidence>
<dbReference type="GO" id="GO:0005524">
    <property type="term" value="F:ATP binding"/>
    <property type="evidence" value="ECO:0007669"/>
    <property type="project" value="UniProtKB-UniRule"/>
</dbReference>
<feature type="binding site" evidence="1">
    <location>
        <position position="149"/>
    </location>
    <ligand>
        <name>ATP</name>
        <dbReference type="ChEBI" id="CHEBI:30616"/>
    </ligand>
</feature>
<feature type="binding site" evidence="1">
    <location>
        <position position="45"/>
    </location>
    <ligand>
        <name>Mg(2+)</name>
        <dbReference type="ChEBI" id="CHEBI:18420"/>
        <label>4</label>
    </ligand>
</feature>
<feature type="binding site" evidence="1">
    <location>
        <position position="268"/>
    </location>
    <ligand>
        <name>substrate</name>
    </ligand>
</feature>
<comment type="miscellaneous">
    <text evidence="1">Reaction mechanism of ThiL seems to utilize a direct, inline transfer of the gamma-phosphate of ATP to TMP rather than a phosphorylated enzyme intermediate.</text>
</comment>
<feature type="binding site" evidence="1">
    <location>
        <position position="218"/>
    </location>
    <ligand>
        <name>Mg(2+)</name>
        <dbReference type="ChEBI" id="CHEBI:18420"/>
        <label>5</label>
    </ligand>
</feature>
<dbReference type="GO" id="GO:0000287">
    <property type="term" value="F:magnesium ion binding"/>
    <property type="evidence" value="ECO:0007669"/>
    <property type="project" value="UniProtKB-UniRule"/>
</dbReference>
<keyword evidence="1" id="KW-0479">Metal-binding</keyword>
<gene>
    <name evidence="1 4" type="primary">thiL</name>
    <name evidence="4" type="ORF">JZ786_21655</name>
</gene>
<accession>A0A9X7W0A1</accession>
<dbReference type="Pfam" id="PF02769">
    <property type="entry name" value="AIRS_C"/>
    <property type="match status" value="1"/>
</dbReference>
<feature type="binding site" evidence="1">
    <location>
        <position position="76"/>
    </location>
    <ligand>
        <name>Mg(2+)</name>
        <dbReference type="ChEBI" id="CHEBI:18420"/>
        <label>3</label>
    </ligand>
</feature>
<evidence type="ECO:0000259" key="2">
    <source>
        <dbReference type="Pfam" id="PF00586"/>
    </source>
</evidence>
<dbReference type="GO" id="GO:0009229">
    <property type="term" value="P:thiamine diphosphate biosynthetic process"/>
    <property type="evidence" value="ECO:0007669"/>
    <property type="project" value="UniProtKB-UniRule"/>
</dbReference>
<evidence type="ECO:0000256" key="1">
    <source>
        <dbReference type="HAMAP-Rule" id="MF_02128"/>
    </source>
</evidence>
<dbReference type="EC" id="2.7.4.16" evidence="1"/>
<feature type="binding site" evidence="1">
    <location>
        <position position="76"/>
    </location>
    <ligand>
        <name>Mg(2+)</name>
        <dbReference type="ChEBI" id="CHEBI:18420"/>
        <label>2</label>
    </ligand>
</feature>
<dbReference type="KEGG" id="afx:JZ786_21655"/>
<dbReference type="InterPro" id="IPR036676">
    <property type="entry name" value="PurM-like_C_sf"/>
</dbReference>
<feature type="binding site" evidence="1">
    <location>
        <position position="47"/>
    </location>
    <ligand>
        <name>Mg(2+)</name>
        <dbReference type="ChEBI" id="CHEBI:18420"/>
        <label>1</label>
    </ligand>
</feature>
<dbReference type="SUPFAM" id="SSF55326">
    <property type="entry name" value="PurM N-terminal domain-like"/>
    <property type="match status" value="1"/>
</dbReference>
<feature type="domain" description="PurM-like N-terminal" evidence="2">
    <location>
        <begin position="28"/>
        <end position="141"/>
    </location>
</feature>
<dbReference type="RefSeq" id="WP_206656349.1">
    <property type="nucleotide sequence ID" value="NZ_CP071182.1"/>
</dbReference>
<feature type="domain" description="PurM-like C-terminal" evidence="3">
    <location>
        <begin position="153"/>
        <end position="308"/>
    </location>
</feature>
<dbReference type="Proteomes" id="UP000663505">
    <property type="component" value="Chromosome"/>
</dbReference>
<keyword evidence="1" id="KW-0784">Thiamine biosynthesis</keyword>
<dbReference type="HAMAP" id="MF_02128">
    <property type="entry name" value="TMP_kinase"/>
    <property type="match status" value="1"/>
</dbReference>
<reference evidence="4 5" key="1">
    <citation type="submission" date="2021-02" db="EMBL/GenBank/DDBJ databases">
        <title>Alicyclobacillus curvatus sp. nov. and Alicyclobacillus mengziensis sp. nov., two acidophilic bacteria isolated from acid mine drainage.</title>
        <authorList>
            <person name="Huang Y."/>
        </authorList>
    </citation>
    <scope>NUCLEOTIDE SEQUENCE [LARGE SCALE GENOMIC DNA]</scope>
    <source>
        <strain evidence="4 5">S30H14</strain>
    </source>
</reference>
<dbReference type="EMBL" id="CP071182">
    <property type="protein sequence ID" value="QSO46988.1"/>
    <property type="molecule type" value="Genomic_DNA"/>
</dbReference>
<dbReference type="GO" id="GO:0009228">
    <property type="term" value="P:thiamine biosynthetic process"/>
    <property type="evidence" value="ECO:0007669"/>
    <property type="project" value="UniProtKB-KW"/>
</dbReference>
<comment type="similarity">
    <text evidence="1">Belongs to the thiamine-monophosphate kinase family.</text>
</comment>
<dbReference type="AlphaFoldDB" id="A0A9X7W0A1"/>
<protein>
    <recommendedName>
        <fullName evidence="1">Thiamine-monophosphate kinase</fullName>
        <shortName evidence="1">TMP kinase</shortName>
        <shortName evidence="1">Thiamine-phosphate kinase</shortName>
        <ecNumber evidence="1">2.7.4.16</ecNumber>
    </recommendedName>
</protein>
<dbReference type="Pfam" id="PF00586">
    <property type="entry name" value="AIRS"/>
    <property type="match status" value="1"/>
</dbReference>
<keyword evidence="1" id="KW-0067">ATP-binding</keyword>
<feature type="binding site" evidence="1">
    <location>
        <position position="106"/>
    </location>
    <ligand>
        <name>ATP</name>
        <dbReference type="ChEBI" id="CHEBI:30616"/>
    </ligand>
</feature>
<feature type="binding site" evidence="1">
    <location>
        <position position="215"/>
    </location>
    <ligand>
        <name>Mg(2+)</name>
        <dbReference type="ChEBI" id="CHEBI:18420"/>
        <label>3</label>
    </ligand>
</feature>
<feature type="binding site" evidence="1">
    <location>
        <position position="30"/>
    </location>
    <ligand>
        <name>Mg(2+)</name>
        <dbReference type="ChEBI" id="CHEBI:18420"/>
        <label>3</label>
    </ligand>
</feature>
<dbReference type="PANTHER" id="PTHR30270">
    <property type="entry name" value="THIAMINE-MONOPHOSPHATE KINASE"/>
    <property type="match status" value="1"/>
</dbReference>
<organism evidence="4 5">
    <name type="scientific">Alicyclobacillus mengziensis</name>
    <dbReference type="NCBI Taxonomy" id="2931921"/>
    <lineage>
        <taxon>Bacteria</taxon>
        <taxon>Bacillati</taxon>
        <taxon>Bacillota</taxon>
        <taxon>Bacilli</taxon>
        <taxon>Bacillales</taxon>
        <taxon>Alicyclobacillaceae</taxon>
        <taxon>Alicyclobacillus</taxon>
    </lineage>
</organism>
<feature type="binding site" evidence="1">
    <location>
        <begin position="123"/>
        <end position="124"/>
    </location>
    <ligand>
        <name>ATP</name>
        <dbReference type="ChEBI" id="CHEBI:30616"/>
    </ligand>
</feature>
<keyword evidence="1" id="KW-0547">Nucleotide-binding</keyword>
<feature type="binding site" evidence="1">
    <location>
        <position position="217"/>
    </location>
    <ligand>
        <name>ATP</name>
        <dbReference type="ChEBI" id="CHEBI:30616"/>
    </ligand>
</feature>
<dbReference type="Gene3D" id="3.90.650.10">
    <property type="entry name" value="PurM-like C-terminal domain"/>
    <property type="match status" value="1"/>
</dbReference>
<feature type="binding site" evidence="1">
    <location>
        <position position="46"/>
    </location>
    <ligand>
        <name>Mg(2+)</name>
        <dbReference type="ChEBI" id="CHEBI:18420"/>
        <label>1</label>
    </ligand>
</feature>
<keyword evidence="1" id="KW-0460">Magnesium</keyword>
<dbReference type="InterPro" id="IPR006283">
    <property type="entry name" value="ThiL-like"/>
</dbReference>
<dbReference type="Gene3D" id="3.30.1330.10">
    <property type="entry name" value="PurM-like, N-terminal domain"/>
    <property type="match status" value="1"/>
</dbReference>
<dbReference type="PANTHER" id="PTHR30270:SF0">
    <property type="entry name" value="THIAMINE-MONOPHOSPHATE KINASE"/>
    <property type="match status" value="1"/>
</dbReference>
<dbReference type="InterPro" id="IPR016188">
    <property type="entry name" value="PurM-like_N"/>
</dbReference>
<dbReference type="NCBIfam" id="TIGR01379">
    <property type="entry name" value="thiL"/>
    <property type="match status" value="1"/>
</dbReference>
<comment type="pathway">
    <text evidence="1">Cofactor biosynthesis; thiamine diphosphate biosynthesis; thiamine diphosphate from thiamine phosphate: step 1/1.</text>
</comment>
<dbReference type="SUPFAM" id="SSF56042">
    <property type="entry name" value="PurM C-terminal domain-like"/>
    <property type="match status" value="1"/>
</dbReference>
<keyword evidence="1 4" id="KW-0418">Kinase</keyword>
<feature type="binding site" evidence="1">
    <location>
        <position position="54"/>
    </location>
    <ligand>
        <name>substrate</name>
    </ligand>
</feature>
<comment type="catalytic activity">
    <reaction evidence="1">
        <text>thiamine phosphate + ATP = thiamine diphosphate + ADP</text>
        <dbReference type="Rhea" id="RHEA:15913"/>
        <dbReference type="ChEBI" id="CHEBI:30616"/>
        <dbReference type="ChEBI" id="CHEBI:37575"/>
        <dbReference type="ChEBI" id="CHEBI:58937"/>
        <dbReference type="ChEBI" id="CHEBI:456216"/>
        <dbReference type="EC" id="2.7.4.16"/>
    </reaction>
</comment>
<feature type="binding site" evidence="1">
    <location>
        <position position="324"/>
    </location>
    <ligand>
        <name>substrate</name>
    </ligand>
</feature>
<proteinExistence type="inferred from homology"/>
<keyword evidence="1 4" id="KW-0808">Transferase</keyword>
<feature type="binding site" evidence="1">
    <location>
        <position position="76"/>
    </location>
    <ligand>
        <name>Mg(2+)</name>
        <dbReference type="ChEBI" id="CHEBI:18420"/>
        <label>4</label>
    </ligand>
</feature>
<dbReference type="InterPro" id="IPR036921">
    <property type="entry name" value="PurM-like_N_sf"/>
</dbReference>
<dbReference type="PIRSF" id="PIRSF005303">
    <property type="entry name" value="Thiam_monoph_kin"/>
    <property type="match status" value="1"/>
</dbReference>
<dbReference type="GO" id="GO:0009030">
    <property type="term" value="F:thiamine-phosphate kinase activity"/>
    <property type="evidence" value="ECO:0007669"/>
    <property type="project" value="UniProtKB-UniRule"/>
</dbReference>
<evidence type="ECO:0000259" key="3">
    <source>
        <dbReference type="Pfam" id="PF02769"/>
    </source>
</evidence>
<dbReference type="InterPro" id="IPR010918">
    <property type="entry name" value="PurM-like_C_dom"/>
</dbReference>